<protein>
    <submittedName>
        <fullName evidence="4">Tetratricopeptide repeat protein</fullName>
    </submittedName>
</protein>
<feature type="domain" description="GGDEF" evidence="3">
    <location>
        <begin position="150"/>
        <end position="289"/>
    </location>
</feature>
<dbReference type="SMART" id="SM00028">
    <property type="entry name" value="TPR"/>
    <property type="match status" value="4"/>
</dbReference>
<dbReference type="PANTHER" id="PTHR12558">
    <property type="entry name" value="CELL DIVISION CYCLE 16,23,27"/>
    <property type="match status" value="1"/>
</dbReference>
<dbReference type="InterPro" id="IPR029787">
    <property type="entry name" value="Nucleotide_cyclase"/>
</dbReference>
<dbReference type="InterPro" id="IPR000160">
    <property type="entry name" value="GGDEF_dom"/>
</dbReference>
<dbReference type="PROSITE" id="PS50887">
    <property type="entry name" value="GGDEF"/>
    <property type="match status" value="1"/>
</dbReference>
<dbReference type="SMART" id="SM00267">
    <property type="entry name" value="GGDEF"/>
    <property type="match status" value="1"/>
</dbReference>
<proteinExistence type="predicted"/>
<reference evidence="4" key="2">
    <citation type="submission" date="2021-04" db="EMBL/GenBank/DDBJ databases">
        <authorList>
            <person name="Gilroy R."/>
        </authorList>
    </citation>
    <scope>NUCLEOTIDE SEQUENCE</scope>
    <source>
        <strain evidence="4">5032</strain>
    </source>
</reference>
<keyword evidence="1" id="KW-0802">TPR repeat</keyword>
<name>A0A9D2HQI6_9BACT</name>
<evidence type="ECO:0000256" key="2">
    <source>
        <dbReference type="SAM" id="MobiDB-lite"/>
    </source>
</evidence>
<reference evidence="4" key="1">
    <citation type="journal article" date="2021" name="PeerJ">
        <title>Extensive microbial diversity within the chicken gut microbiome revealed by metagenomics and culture.</title>
        <authorList>
            <person name="Gilroy R."/>
            <person name="Ravi A."/>
            <person name="Getino M."/>
            <person name="Pursley I."/>
            <person name="Horton D.L."/>
            <person name="Alikhan N.F."/>
            <person name="Baker D."/>
            <person name="Gharbi K."/>
            <person name="Hall N."/>
            <person name="Watson M."/>
            <person name="Adriaenssens E.M."/>
            <person name="Foster-Nyarko E."/>
            <person name="Jarju S."/>
            <person name="Secka A."/>
            <person name="Antonio M."/>
            <person name="Oren A."/>
            <person name="Chaudhuri R.R."/>
            <person name="La Ragione R."/>
            <person name="Hildebrand F."/>
            <person name="Pallen M.J."/>
        </authorList>
    </citation>
    <scope>NUCLEOTIDE SEQUENCE</scope>
    <source>
        <strain evidence="4">5032</strain>
    </source>
</reference>
<dbReference type="Pfam" id="PF13176">
    <property type="entry name" value="TPR_7"/>
    <property type="match status" value="1"/>
</dbReference>
<feature type="compositionally biased region" description="Basic and acidic residues" evidence="2">
    <location>
        <begin position="386"/>
        <end position="409"/>
    </location>
</feature>
<dbReference type="Proteomes" id="UP000823821">
    <property type="component" value="Unassembled WGS sequence"/>
</dbReference>
<evidence type="ECO:0000259" key="3">
    <source>
        <dbReference type="PROSITE" id="PS50887"/>
    </source>
</evidence>
<accession>A0A9D2HQI6</accession>
<dbReference type="InterPro" id="IPR011990">
    <property type="entry name" value="TPR-like_helical_dom_sf"/>
</dbReference>
<dbReference type="Gene3D" id="3.30.70.270">
    <property type="match status" value="1"/>
</dbReference>
<evidence type="ECO:0000256" key="1">
    <source>
        <dbReference type="PROSITE-ProRule" id="PRU00339"/>
    </source>
</evidence>
<dbReference type="SUPFAM" id="SSF55073">
    <property type="entry name" value="Nucleotide cyclase"/>
    <property type="match status" value="1"/>
</dbReference>
<dbReference type="Gene3D" id="1.25.40.10">
    <property type="entry name" value="Tetratricopeptide repeat domain"/>
    <property type="match status" value="2"/>
</dbReference>
<gene>
    <name evidence="4" type="ORF">H9784_11110</name>
</gene>
<dbReference type="InterPro" id="IPR043128">
    <property type="entry name" value="Rev_trsase/Diguanyl_cyclase"/>
</dbReference>
<dbReference type="AlphaFoldDB" id="A0A9D2HQI6"/>
<dbReference type="PANTHER" id="PTHR12558:SF13">
    <property type="entry name" value="CELL DIVISION CYCLE PROTEIN 27 HOMOLOG"/>
    <property type="match status" value="1"/>
</dbReference>
<dbReference type="Pfam" id="PF13424">
    <property type="entry name" value="TPR_12"/>
    <property type="match status" value="1"/>
</dbReference>
<evidence type="ECO:0000313" key="4">
    <source>
        <dbReference type="EMBL" id="HJA80094.1"/>
    </source>
</evidence>
<sequence>MNAELATSSLTRGDLMEMDAQLFALLRRFISCTGCALYFPTENPARQPELLAAERRLLLPLWRGESLLAVAMLHGVRVRETRQALPLLPAVADTCLDLLERARAGRMDAVTGLATENVLYARMEEEAARVRNQLADPAAGGAQGASLHRLCMGLVLLRMSNGKELAETYGYAFTDSLLHRVAEALRAELPATVMAARVGRFGMALLMPSSSGRKACHKLAQSVLKRMAAVEQVCRVTRRTVRPRLCAGHALYPQDMEGPEFALSMYEQARRFMERARLAAREAARSGLPQCIMPFARILQEGGVILENLGMGRVRVSLGLRAKAREGQRFAVWEDEATGARRLRGEIVLLQVREQESVAEILQLTDAARPLAAGQRLALLEEQRDGNEEGILREEGRVPRENAAMERPDAPSASGGEAPASGTASGSAVTACPSLHGFHGHGDFMRLLRQRSDQANQFVLALLRLEQGGAESPEAAGRPVPDCAVLEQAAGKWRKAFGDAASDGASGEILCGLYGGNSLMFFHAAQEGEGLLPRYAELCRELDGQGLRAACGLASYPFLRFRKGEMLECALKALEYAMLLPGPRAGLCNSLALNISADRRYSLGDIFGAVDEYKLALLADDGNVLARNSLGVCMAALGRYHEAQRHFHEALRRCADSGQTAQTRYNLGTVCLQLGERRAAARSFRQCLEADPDHLFAHLRLGQICEDGGRRNEARRYYEQAAALEDRLREAGQDSGPSLARRALARVAARQRRGGEARELLHEALLRDPHDAASMLLMAKLYLDGNEDPGVAELLARKSVRLQDTAEGWQVLARALRAQNREEEARLADARTFPA</sequence>
<feature type="compositionally biased region" description="Low complexity" evidence="2">
    <location>
        <begin position="410"/>
        <end position="428"/>
    </location>
</feature>
<organism evidence="4 5">
    <name type="scientific">Candidatus Desulfovibrio intestinavium</name>
    <dbReference type="NCBI Taxonomy" id="2838534"/>
    <lineage>
        <taxon>Bacteria</taxon>
        <taxon>Pseudomonadati</taxon>
        <taxon>Thermodesulfobacteriota</taxon>
        <taxon>Desulfovibrionia</taxon>
        <taxon>Desulfovibrionales</taxon>
        <taxon>Desulfovibrionaceae</taxon>
        <taxon>Desulfovibrio</taxon>
    </lineage>
</organism>
<feature type="region of interest" description="Disordered" evidence="2">
    <location>
        <begin position="386"/>
        <end position="428"/>
    </location>
</feature>
<dbReference type="EMBL" id="DWZD01000053">
    <property type="protein sequence ID" value="HJA80094.1"/>
    <property type="molecule type" value="Genomic_DNA"/>
</dbReference>
<dbReference type="Pfam" id="PF00990">
    <property type="entry name" value="GGDEF"/>
    <property type="match status" value="1"/>
</dbReference>
<feature type="repeat" description="TPR" evidence="1">
    <location>
        <begin position="661"/>
        <end position="694"/>
    </location>
</feature>
<dbReference type="SUPFAM" id="SSF48452">
    <property type="entry name" value="TPR-like"/>
    <property type="match status" value="2"/>
</dbReference>
<dbReference type="PROSITE" id="PS50005">
    <property type="entry name" value="TPR"/>
    <property type="match status" value="1"/>
</dbReference>
<evidence type="ECO:0000313" key="5">
    <source>
        <dbReference type="Proteomes" id="UP000823821"/>
    </source>
</evidence>
<dbReference type="InterPro" id="IPR019734">
    <property type="entry name" value="TPR_rpt"/>
</dbReference>
<comment type="caution">
    <text evidence="4">The sequence shown here is derived from an EMBL/GenBank/DDBJ whole genome shotgun (WGS) entry which is preliminary data.</text>
</comment>